<dbReference type="Proteomes" id="UP000700334">
    <property type="component" value="Unassembled WGS sequence"/>
</dbReference>
<sequence>MHTWNVITLNSMYLPISKRLHFKNITFRVIRENFISSVKGENCSATTPFQFRASPIEESLTMEDEGNLTY</sequence>
<comment type="caution">
    <text evidence="1">The sequence shown here is derived from an EMBL/GenBank/DDBJ whole genome shotgun (WGS) entry which is preliminary data.</text>
</comment>
<feature type="non-terminal residue" evidence="1">
    <location>
        <position position="70"/>
    </location>
</feature>
<evidence type="ECO:0000313" key="1">
    <source>
        <dbReference type="EMBL" id="KAG8520037.1"/>
    </source>
</evidence>
<name>A0A8J6AJA0_GALPY</name>
<reference evidence="1" key="1">
    <citation type="journal article" date="2021" name="Evol. Appl.">
        <title>The genome of the Pyrenean desman and the effects of bottlenecks and inbreeding on the genomic landscape of an endangered species.</title>
        <authorList>
            <person name="Escoda L."/>
            <person name="Castresana J."/>
        </authorList>
    </citation>
    <scope>NUCLEOTIDE SEQUENCE</scope>
    <source>
        <strain evidence="1">IBE-C5619</strain>
    </source>
</reference>
<proteinExistence type="predicted"/>
<keyword evidence="2" id="KW-1185">Reference proteome</keyword>
<organism evidence="1 2">
    <name type="scientific">Galemys pyrenaicus</name>
    <name type="common">Iberian desman</name>
    <name type="synonym">Pyrenean desman</name>
    <dbReference type="NCBI Taxonomy" id="202257"/>
    <lineage>
        <taxon>Eukaryota</taxon>
        <taxon>Metazoa</taxon>
        <taxon>Chordata</taxon>
        <taxon>Craniata</taxon>
        <taxon>Vertebrata</taxon>
        <taxon>Euteleostomi</taxon>
        <taxon>Mammalia</taxon>
        <taxon>Eutheria</taxon>
        <taxon>Laurasiatheria</taxon>
        <taxon>Eulipotyphla</taxon>
        <taxon>Talpidae</taxon>
        <taxon>Galemys</taxon>
    </lineage>
</organism>
<evidence type="ECO:0000313" key="2">
    <source>
        <dbReference type="Proteomes" id="UP000700334"/>
    </source>
</evidence>
<accession>A0A8J6AJA0</accession>
<protein>
    <submittedName>
        <fullName evidence="1">Uncharacterized protein</fullName>
    </submittedName>
</protein>
<dbReference type="EMBL" id="JAGFMF010011585">
    <property type="protein sequence ID" value="KAG8520037.1"/>
    <property type="molecule type" value="Genomic_DNA"/>
</dbReference>
<dbReference type="AlphaFoldDB" id="A0A8J6AJA0"/>
<gene>
    <name evidence="1" type="ORF">J0S82_016845</name>
</gene>